<dbReference type="PANTHER" id="PTHR45712:SF1">
    <property type="entry name" value="NEPHROCAN"/>
    <property type="match status" value="1"/>
</dbReference>
<dbReference type="Pfam" id="PF13855">
    <property type="entry name" value="LRR_8"/>
    <property type="match status" value="1"/>
</dbReference>
<keyword evidence="1" id="KW-0433">Leucine-rich repeat</keyword>
<proteinExistence type="predicted"/>
<evidence type="ECO:0000313" key="3">
    <source>
        <dbReference type="EMBL" id="RCK54873.1"/>
    </source>
</evidence>
<dbReference type="Pfam" id="PF00560">
    <property type="entry name" value="LRR_1"/>
    <property type="match status" value="1"/>
</dbReference>
<keyword evidence="4" id="KW-1185">Reference proteome</keyword>
<dbReference type="OrthoDB" id="4019115at2759"/>
<dbReference type="PANTHER" id="PTHR45712">
    <property type="entry name" value="AGAP008170-PA"/>
    <property type="match status" value="1"/>
</dbReference>
<organism evidence="3 4">
    <name type="scientific">Candida viswanathii</name>
    <dbReference type="NCBI Taxonomy" id="5486"/>
    <lineage>
        <taxon>Eukaryota</taxon>
        <taxon>Fungi</taxon>
        <taxon>Dikarya</taxon>
        <taxon>Ascomycota</taxon>
        <taxon>Saccharomycotina</taxon>
        <taxon>Pichiomycetes</taxon>
        <taxon>Debaryomycetaceae</taxon>
        <taxon>Candida/Lodderomyces clade</taxon>
        <taxon>Candida</taxon>
    </lineage>
</organism>
<comment type="caution">
    <text evidence="3">The sequence shown here is derived from an EMBL/GenBank/DDBJ whole genome shotgun (WGS) entry which is preliminary data.</text>
</comment>
<evidence type="ECO:0000256" key="1">
    <source>
        <dbReference type="ARBA" id="ARBA00022614"/>
    </source>
</evidence>
<dbReference type="InterPro" id="IPR001611">
    <property type="entry name" value="Leu-rich_rpt"/>
</dbReference>
<dbReference type="AlphaFoldDB" id="A0A367XMK0"/>
<protein>
    <submittedName>
        <fullName evidence="3">Uncharacterized protein</fullName>
    </submittedName>
</protein>
<dbReference type="InterPro" id="IPR050333">
    <property type="entry name" value="SLRP"/>
</dbReference>
<gene>
    <name evidence="3" type="ORF">Cantr_04729</name>
</gene>
<dbReference type="Gene3D" id="3.80.10.10">
    <property type="entry name" value="Ribonuclease Inhibitor"/>
    <property type="match status" value="1"/>
</dbReference>
<evidence type="ECO:0000256" key="2">
    <source>
        <dbReference type="ARBA" id="ARBA00022737"/>
    </source>
</evidence>
<dbReference type="Proteomes" id="UP000253472">
    <property type="component" value="Unassembled WGS sequence"/>
</dbReference>
<dbReference type="SUPFAM" id="SSF52058">
    <property type="entry name" value="L domain-like"/>
    <property type="match status" value="1"/>
</dbReference>
<name>A0A367XMK0_9ASCO</name>
<dbReference type="EMBL" id="QLNQ01000030">
    <property type="protein sequence ID" value="RCK54873.1"/>
    <property type="molecule type" value="Genomic_DNA"/>
</dbReference>
<dbReference type="PRINTS" id="PR00019">
    <property type="entry name" value="LEURICHRPT"/>
</dbReference>
<dbReference type="PROSITE" id="PS51450">
    <property type="entry name" value="LRR"/>
    <property type="match status" value="2"/>
</dbReference>
<dbReference type="STRING" id="5486.A0A367XMK0"/>
<reference evidence="3 4" key="1">
    <citation type="submission" date="2018-06" db="EMBL/GenBank/DDBJ databases">
        <title>Whole genome sequencing of Candida tropicalis (genome annotated by CSBL at Korea University).</title>
        <authorList>
            <person name="Ahn J."/>
        </authorList>
    </citation>
    <scope>NUCLEOTIDE SEQUENCE [LARGE SCALE GENOMIC DNA]</scope>
    <source>
        <strain evidence="3 4">ATCC 20962</strain>
    </source>
</reference>
<accession>A0A367XMK0</accession>
<evidence type="ECO:0000313" key="4">
    <source>
        <dbReference type="Proteomes" id="UP000253472"/>
    </source>
</evidence>
<keyword evidence="2" id="KW-0677">Repeat</keyword>
<sequence length="604" mass="68196">MMFFSVPILGGFAKRAVNSTVVINRPKVPVSRYLVYDDDTKFVRNSSECVKLLRSDPDLTPKRIIFENPFDAIESARTFPSALTNVGTKLCFRREHSKAPASSTFAHEYLKAPFRVHSIETSYGFAFDDYLCLILTRNARVLSVLGKKASDLKSISSIFFSCLSSLEIEAPLDAEDFRLLPKYLKKFVCLMKPTVAREMKLDLPESLEVLNIDIIWVDVDMLCNFDISHLSNLKLLQVLPNTRLDSQDYSQGLNIPDSVEYLCIPHSFISYVKEDATLKFLKANPTIRTRIRMPDVLKELEILGSVDTRRAIVLDFHLNKLPQLEYLGRAIGIGPIGAAPVRCIDFKKLQFLDNLTEPMLCGINKTVHFKCKLPDSLRKLVSGQCIFRALHIEATGLKYLDLSRNQLTNINNEMFEIPASVQELNLSSNTMHTMDVLLPDSLQKLDLSNNRLECIPNLPDSLEVSNCHGNQLGKRDRVPKFPEALKWPRLSSNKDLTFSFIERPNLSQCTQLTNLILWQTSIDRLDLSCLPSSLVMLDVSSCGISYLTGIFARFQRLEEVILNRNSLNGYFAHGTGVFGVVFASKIKVVQVFGCMLSVYDVQAL</sequence>
<dbReference type="InterPro" id="IPR032675">
    <property type="entry name" value="LRR_dom_sf"/>
</dbReference>